<evidence type="ECO:0000259" key="3">
    <source>
        <dbReference type="Pfam" id="PF02517"/>
    </source>
</evidence>
<accession>A0A3N0EC42</accession>
<organism evidence="4 5">
    <name type="scientific">Halostreptopolyspora alba</name>
    <dbReference type="NCBI Taxonomy" id="2487137"/>
    <lineage>
        <taxon>Bacteria</taxon>
        <taxon>Bacillati</taxon>
        <taxon>Actinomycetota</taxon>
        <taxon>Actinomycetes</taxon>
        <taxon>Streptosporangiales</taxon>
        <taxon>Nocardiopsidaceae</taxon>
        <taxon>Halostreptopolyspora</taxon>
    </lineage>
</organism>
<feature type="region of interest" description="Disordered" evidence="1">
    <location>
        <begin position="382"/>
        <end position="416"/>
    </location>
</feature>
<feature type="region of interest" description="Disordered" evidence="1">
    <location>
        <begin position="430"/>
        <end position="460"/>
    </location>
</feature>
<dbReference type="Proteomes" id="UP000269198">
    <property type="component" value="Unassembled WGS sequence"/>
</dbReference>
<sequence length="460" mass="49350">MGNAPPPPGSPWPSESRESGNPDPTPGPRDQGWARPTPRQAEPGVQPAPAWTWPPPERSRAMGTGVARPWPDLPFHRMARTWRYRWWGPLLAVGCAVALIFLVQVALEIAALLVALISGFEPDLQNGSIFGAPVPDLAFSVIVLSTMTPLVMFVVRVVQWRRVGTLMSVEGRLRWRWMFACAASGVIPLVLSFAVLYVLQWLTGGVSGGITSGTPGGEQGYALAVGLILLFVPLQSSAEEIALRGFLMQAVGSYGAHAWERGGGGRLARVLRTPLPAIVISGGVFAILHDYTGWAMVDTAVFGIAMAWLSWYTGGLEAAIGLHVLHNLVVFSLSAAEGTLDGAASGGGSWQGLAATTLEVVLYAAFVAWLARRVGVRRRVPDEAADHERPGTVPTMPAEVASSSPGTTGRHPYFAPGHDPRYYGQAAYQEDPRQRYERGHPAPGGWVYPPSGGPHHPPHW</sequence>
<keyword evidence="5" id="KW-1185">Reference proteome</keyword>
<feature type="transmembrane region" description="Helical" evidence="2">
    <location>
        <begin position="348"/>
        <end position="371"/>
    </location>
</feature>
<keyword evidence="4" id="KW-0482">Metalloprotease</keyword>
<evidence type="ECO:0000313" key="5">
    <source>
        <dbReference type="Proteomes" id="UP000269198"/>
    </source>
</evidence>
<feature type="compositionally biased region" description="Pro residues" evidence="1">
    <location>
        <begin position="1"/>
        <end position="11"/>
    </location>
</feature>
<reference evidence="4 5" key="1">
    <citation type="submission" date="2018-11" db="EMBL/GenBank/DDBJ databases">
        <title>The genome draft of YIM 96095.</title>
        <authorList>
            <person name="Tang S.-K."/>
            <person name="Chunyu W.-X."/>
            <person name="Feng Y.-Z."/>
        </authorList>
    </citation>
    <scope>NUCLEOTIDE SEQUENCE [LARGE SCALE GENOMIC DNA]</scope>
    <source>
        <strain evidence="4 5">YIM 96095</strain>
    </source>
</reference>
<gene>
    <name evidence="4" type="ORF">EFW17_07970</name>
</gene>
<dbReference type="GO" id="GO:0004175">
    <property type="term" value="F:endopeptidase activity"/>
    <property type="evidence" value="ECO:0007669"/>
    <property type="project" value="UniProtKB-ARBA"/>
</dbReference>
<dbReference type="GO" id="GO:0008237">
    <property type="term" value="F:metallopeptidase activity"/>
    <property type="evidence" value="ECO:0007669"/>
    <property type="project" value="UniProtKB-KW"/>
</dbReference>
<dbReference type="GO" id="GO:0006508">
    <property type="term" value="P:proteolysis"/>
    <property type="evidence" value="ECO:0007669"/>
    <property type="project" value="UniProtKB-KW"/>
</dbReference>
<evidence type="ECO:0000313" key="4">
    <source>
        <dbReference type="EMBL" id="RNL85425.1"/>
    </source>
</evidence>
<feature type="transmembrane region" description="Helical" evidence="2">
    <location>
        <begin position="137"/>
        <end position="158"/>
    </location>
</feature>
<comment type="caution">
    <text evidence="4">The sequence shown here is derived from an EMBL/GenBank/DDBJ whole genome shotgun (WGS) entry which is preliminary data.</text>
</comment>
<evidence type="ECO:0000256" key="1">
    <source>
        <dbReference type="SAM" id="MobiDB-lite"/>
    </source>
</evidence>
<dbReference type="EMBL" id="RJMB01000006">
    <property type="protein sequence ID" value="RNL85425.1"/>
    <property type="molecule type" value="Genomic_DNA"/>
</dbReference>
<keyword evidence="4" id="KW-0378">Hydrolase</keyword>
<dbReference type="Pfam" id="PF02517">
    <property type="entry name" value="Rce1-like"/>
    <property type="match status" value="1"/>
</dbReference>
<feature type="transmembrane region" description="Helical" evidence="2">
    <location>
        <begin position="86"/>
        <end position="117"/>
    </location>
</feature>
<keyword evidence="2" id="KW-0812">Transmembrane</keyword>
<feature type="transmembrane region" description="Helical" evidence="2">
    <location>
        <begin position="219"/>
        <end position="238"/>
    </location>
</feature>
<feature type="region of interest" description="Disordered" evidence="1">
    <location>
        <begin position="1"/>
        <end position="65"/>
    </location>
</feature>
<feature type="compositionally biased region" description="Basic and acidic residues" evidence="1">
    <location>
        <begin position="430"/>
        <end position="440"/>
    </location>
</feature>
<dbReference type="OrthoDB" id="2680086at2"/>
<evidence type="ECO:0000256" key="2">
    <source>
        <dbReference type="SAM" id="Phobius"/>
    </source>
</evidence>
<feature type="transmembrane region" description="Helical" evidence="2">
    <location>
        <begin position="294"/>
        <end position="311"/>
    </location>
</feature>
<dbReference type="InterPro" id="IPR003675">
    <property type="entry name" value="Rce1/LyrA-like_dom"/>
</dbReference>
<feature type="transmembrane region" description="Helical" evidence="2">
    <location>
        <begin position="179"/>
        <end position="199"/>
    </location>
</feature>
<dbReference type="AlphaFoldDB" id="A0A3N0EC42"/>
<feature type="domain" description="CAAX prenyl protease 2/Lysostaphin resistance protein A-like" evidence="3">
    <location>
        <begin position="225"/>
        <end position="329"/>
    </location>
</feature>
<keyword evidence="2" id="KW-1133">Transmembrane helix</keyword>
<dbReference type="GO" id="GO:0080120">
    <property type="term" value="P:CAAX-box protein maturation"/>
    <property type="evidence" value="ECO:0007669"/>
    <property type="project" value="UniProtKB-ARBA"/>
</dbReference>
<name>A0A3N0EC42_9ACTN</name>
<keyword evidence="4" id="KW-0645">Protease</keyword>
<proteinExistence type="predicted"/>
<protein>
    <submittedName>
        <fullName evidence="4">CPBP family intramembrane metalloprotease</fullName>
    </submittedName>
</protein>
<keyword evidence="2" id="KW-0472">Membrane</keyword>